<dbReference type="KEGG" id="pno:SNOG_10191"/>
<dbReference type="EMBL" id="CH445340">
    <property type="protein sequence ID" value="EAT82526.1"/>
    <property type="molecule type" value="Genomic_DNA"/>
</dbReference>
<dbReference type="AlphaFoldDB" id="Q0UDH3"/>
<evidence type="ECO:0000313" key="2">
    <source>
        <dbReference type="Proteomes" id="UP000001055"/>
    </source>
</evidence>
<reference evidence="2" key="1">
    <citation type="journal article" date="2007" name="Plant Cell">
        <title>Dothideomycete-plant interactions illuminated by genome sequencing and EST analysis of the wheat pathogen Stagonospora nodorum.</title>
        <authorList>
            <person name="Hane J.K."/>
            <person name="Lowe R.G."/>
            <person name="Solomon P.S."/>
            <person name="Tan K.C."/>
            <person name="Schoch C.L."/>
            <person name="Spatafora J.W."/>
            <person name="Crous P.W."/>
            <person name="Kodira C."/>
            <person name="Birren B.W."/>
            <person name="Galagan J.E."/>
            <person name="Torriani S.F."/>
            <person name="McDonald B.A."/>
            <person name="Oliver R.P."/>
        </authorList>
    </citation>
    <scope>NUCLEOTIDE SEQUENCE [LARGE SCALE GENOMIC DNA]</scope>
    <source>
        <strain evidence="2">SN15 / ATCC MYA-4574 / FGSC 10173</strain>
    </source>
</reference>
<gene>
    <name evidence="1" type="ORF">SNOG_10191</name>
</gene>
<evidence type="ECO:0000313" key="1">
    <source>
        <dbReference type="EMBL" id="EAT82526.1"/>
    </source>
</evidence>
<protein>
    <submittedName>
        <fullName evidence="1">Uncharacterized protein</fullName>
    </submittedName>
</protein>
<organism evidence="1 2">
    <name type="scientific">Phaeosphaeria nodorum (strain SN15 / ATCC MYA-4574 / FGSC 10173)</name>
    <name type="common">Glume blotch fungus</name>
    <name type="synonym">Parastagonospora nodorum</name>
    <dbReference type="NCBI Taxonomy" id="321614"/>
    <lineage>
        <taxon>Eukaryota</taxon>
        <taxon>Fungi</taxon>
        <taxon>Dikarya</taxon>
        <taxon>Ascomycota</taxon>
        <taxon>Pezizomycotina</taxon>
        <taxon>Dothideomycetes</taxon>
        <taxon>Pleosporomycetidae</taxon>
        <taxon>Pleosporales</taxon>
        <taxon>Pleosporineae</taxon>
        <taxon>Phaeosphaeriaceae</taxon>
        <taxon>Parastagonospora</taxon>
    </lineage>
</organism>
<dbReference type="Proteomes" id="UP000001055">
    <property type="component" value="Unassembled WGS sequence"/>
</dbReference>
<sequence length="79" mass="8951">MAIMKLGTMSLRYTWRLLSILYADAGFSDHVRSISTTADIHKRHSNYVAEAAYRREDSQGGFGVTGSYHIDYKLESYVA</sequence>
<accession>Q0UDH3</accession>
<dbReference type="RefSeq" id="XP_001800473.1">
    <property type="nucleotide sequence ID" value="XM_001800421.1"/>
</dbReference>
<proteinExistence type="predicted"/>
<dbReference type="HOGENOM" id="CLU_2606808_0_0_1"/>
<dbReference type="GeneID" id="5977379"/>
<dbReference type="InParanoid" id="Q0UDH3"/>
<name>Q0UDH3_PHANO</name>